<protein>
    <submittedName>
        <fullName evidence="1">Uncharacterized protein</fullName>
    </submittedName>
</protein>
<organism evidence="1 2">
    <name type="scientific">Pseudocohnilembus persalinus</name>
    <name type="common">Ciliate</name>
    <dbReference type="NCBI Taxonomy" id="266149"/>
    <lineage>
        <taxon>Eukaryota</taxon>
        <taxon>Sar</taxon>
        <taxon>Alveolata</taxon>
        <taxon>Ciliophora</taxon>
        <taxon>Intramacronucleata</taxon>
        <taxon>Oligohymenophorea</taxon>
        <taxon>Scuticociliatia</taxon>
        <taxon>Philasterida</taxon>
        <taxon>Pseudocohnilembidae</taxon>
        <taxon>Pseudocohnilembus</taxon>
    </lineage>
</organism>
<reference evidence="1 2" key="1">
    <citation type="journal article" date="2015" name="Sci. Rep.">
        <title>Genome of the facultative scuticociliatosis pathogen Pseudocohnilembus persalinus provides insight into its virulence through horizontal gene transfer.</title>
        <authorList>
            <person name="Xiong J."/>
            <person name="Wang G."/>
            <person name="Cheng J."/>
            <person name="Tian M."/>
            <person name="Pan X."/>
            <person name="Warren A."/>
            <person name="Jiang C."/>
            <person name="Yuan D."/>
            <person name="Miao W."/>
        </authorList>
    </citation>
    <scope>NUCLEOTIDE SEQUENCE [LARGE SCALE GENOMIC DNA]</scope>
    <source>
        <strain evidence="1">36N120E</strain>
    </source>
</reference>
<dbReference type="Proteomes" id="UP000054937">
    <property type="component" value="Unassembled WGS sequence"/>
</dbReference>
<keyword evidence="2" id="KW-1185">Reference proteome</keyword>
<sequence length="115" mass="13977">MDQNNEKLKVIPGKHYYNKQQENFLKEIDYTISQNQQSKQRIKQNYEDKMYNQYGNYFIKHRIPEQGEQFGGSNKFKNYYLIENLKQNNYNNILNQALQGEKLQPTLVSKYERQK</sequence>
<dbReference type="InParanoid" id="A0A0V0QM82"/>
<accession>A0A0V0QM82</accession>
<dbReference type="AlphaFoldDB" id="A0A0V0QM82"/>
<evidence type="ECO:0000313" key="1">
    <source>
        <dbReference type="EMBL" id="KRX03255.1"/>
    </source>
</evidence>
<comment type="caution">
    <text evidence="1">The sequence shown here is derived from an EMBL/GenBank/DDBJ whole genome shotgun (WGS) entry which is preliminary data.</text>
</comment>
<dbReference type="EMBL" id="LDAU01000140">
    <property type="protein sequence ID" value="KRX03255.1"/>
    <property type="molecule type" value="Genomic_DNA"/>
</dbReference>
<name>A0A0V0QM82_PSEPJ</name>
<evidence type="ECO:0000313" key="2">
    <source>
        <dbReference type="Proteomes" id="UP000054937"/>
    </source>
</evidence>
<proteinExistence type="predicted"/>
<gene>
    <name evidence="1" type="ORF">PPERSA_09267</name>
</gene>